<evidence type="ECO:0000256" key="3">
    <source>
        <dbReference type="SAM" id="SignalP"/>
    </source>
</evidence>
<keyword evidence="7" id="KW-1185">Reference proteome</keyword>
<dbReference type="Pfam" id="PF16555">
    <property type="entry name" value="GramPos_pilinD1"/>
    <property type="match status" value="1"/>
</dbReference>
<dbReference type="AlphaFoldDB" id="A0A1T5IEJ3"/>
<evidence type="ECO:0000256" key="2">
    <source>
        <dbReference type="SAM" id="Phobius"/>
    </source>
</evidence>
<dbReference type="InterPro" id="IPR013783">
    <property type="entry name" value="Ig-like_fold"/>
</dbReference>
<dbReference type="STRING" id="123320.SAMN06309945_0336"/>
<keyword evidence="2" id="KW-0472">Membrane</keyword>
<evidence type="ECO:0000313" key="7">
    <source>
        <dbReference type="Proteomes" id="UP000190857"/>
    </source>
</evidence>
<gene>
    <name evidence="6" type="ORF">SAMN06309945_0336</name>
</gene>
<dbReference type="InterPro" id="IPR041033">
    <property type="entry name" value="SpaA_PFL_dom_1"/>
</dbReference>
<feature type="domain" description="Gram-positive pilin subunit D1 N-terminal" evidence="4">
    <location>
        <begin position="46"/>
        <end position="187"/>
    </location>
</feature>
<dbReference type="NCBIfam" id="NF033902">
    <property type="entry name" value="iso_D2_wall_anc"/>
    <property type="match status" value="1"/>
</dbReference>
<reference evidence="6 7" key="1">
    <citation type="submission" date="2017-02" db="EMBL/GenBank/DDBJ databases">
        <authorList>
            <person name="Peterson S.W."/>
        </authorList>
    </citation>
    <scope>NUCLEOTIDE SEQUENCE [LARGE SCALE GENOMIC DNA]</scope>
    <source>
        <strain evidence="6 7">VKM Ac-2059</strain>
    </source>
</reference>
<dbReference type="OrthoDB" id="3199332at2"/>
<dbReference type="Pfam" id="PF17802">
    <property type="entry name" value="SpaA"/>
    <property type="match status" value="1"/>
</dbReference>
<dbReference type="RefSeq" id="WP_079726568.1">
    <property type="nucleotide sequence ID" value="NZ_FUZP01000001.1"/>
</dbReference>
<dbReference type="InterPro" id="IPR032364">
    <property type="entry name" value="GramPos_pilinD1_N"/>
</dbReference>
<feature type="region of interest" description="Disordered" evidence="1">
    <location>
        <begin position="109"/>
        <end position="130"/>
    </location>
</feature>
<dbReference type="GO" id="GO:0005975">
    <property type="term" value="P:carbohydrate metabolic process"/>
    <property type="evidence" value="ECO:0007669"/>
    <property type="project" value="UniProtKB-ARBA"/>
</dbReference>
<evidence type="ECO:0000259" key="4">
    <source>
        <dbReference type="Pfam" id="PF16555"/>
    </source>
</evidence>
<dbReference type="EMBL" id="FUZP01000001">
    <property type="protein sequence ID" value="SKC37525.1"/>
    <property type="molecule type" value="Genomic_DNA"/>
</dbReference>
<evidence type="ECO:0000256" key="1">
    <source>
        <dbReference type="SAM" id="MobiDB-lite"/>
    </source>
</evidence>
<evidence type="ECO:0000313" key="6">
    <source>
        <dbReference type="EMBL" id="SKC37525.1"/>
    </source>
</evidence>
<evidence type="ECO:0000259" key="5">
    <source>
        <dbReference type="Pfam" id="PF17802"/>
    </source>
</evidence>
<keyword evidence="2" id="KW-0812">Transmembrane</keyword>
<protein>
    <submittedName>
        <fullName evidence="6">Cna protein B-type domain-containing protein</fullName>
    </submittedName>
</protein>
<keyword evidence="3" id="KW-0732">Signal</keyword>
<sequence length="517" mass="52300">MSRSITRRVTAAIGALVLAAGAAFVATAPAQAVTQPGNINPDQPRSLTVHKFALGPNNGQIAGTGQELPSTTNLGTPLSGAVFTATQVAGVDLTTPEGWAIANSLSPQSASTRLTGTPFTSTPSAANGTATFPTTMPLGLFYVQETVLPADATNPTAPFLVSLPLPTGPSGAPANQWIYDVHVYPKNAVTETTKTRIPAPANSAEARNPDLIRWSIAASIPTLAAGDAVTAFSLTDTVPSALVFPATPPAGVSPSTVTVTSAAGVAQNFALGADYTITNTAATATADGTSVLTFTAAGLNRLTSLQGGVVSFNVLTRAVSIPPNGLITNTATASINGLTDTVSGTTPIGQLTVLAYESNNGGARTPLGGAVYQVYLNQNDANNQQNPITINGSTNWTTDATGFVAIPIITPGNYYVREITPPAGFNLPQSNPVQTVVVAGPTSTAPPVQNYVEFNHTQVSAANFLLPFTGGDGGVWFGIGGGALLAIALGAAVIVSRRRAEAGAVAEQTPVAATTSA</sequence>
<organism evidence="6 7">
    <name type="scientific">Okibacterium fritillariae</name>
    <dbReference type="NCBI Taxonomy" id="123320"/>
    <lineage>
        <taxon>Bacteria</taxon>
        <taxon>Bacillati</taxon>
        <taxon>Actinomycetota</taxon>
        <taxon>Actinomycetes</taxon>
        <taxon>Micrococcales</taxon>
        <taxon>Microbacteriaceae</taxon>
        <taxon>Okibacterium</taxon>
    </lineage>
</organism>
<name>A0A1T5IEJ3_9MICO</name>
<feature type="domain" description="SpaA-like prealbumin fold" evidence="5">
    <location>
        <begin position="364"/>
        <end position="437"/>
    </location>
</feature>
<feature type="transmembrane region" description="Helical" evidence="2">
    <location>
        <begin position="475"/>
        <end position="495"/>
    </location>
</feature>
<proteinExistence type="predicted"/>
<keyword evidence="2" id="KW-1133">Transmembrane helix</keyword>
<dbReference type="InterPro" id="IPR048052">
    <property type="entry name" value="FM1-like"/>
</dbReference>
<dbReference type="Gene3D" id="2.60.40.740">
    <property type="match status" value="1"/>
</dbReference>
<dbReference type="Proteomes" id="UP000190857">
    <property type="component" value="Unassembled WGS sequence"/>
</dbReference>
<dbReference type="Gene3D" id="2.60.40.10">
    <property type="entry name" value="Immunoglobulins"/>
    <property type="match status" value="2"/>
</dbReference>
<accession>A0A1T5IEJ3</accession>
<feature type="chain" id="PRO_5012391556" evidence="3">
    <location>
        <begin position="33"/>
        <end position="517"/>
    </location>
</feature>
<feature type="signal peptide" evidence="3">
    <location>
        <begin position="1"/>
        <end position="32"/>
    </location>
</feature>